<evidence type="ECO:0000256" key="1">
    <source>
        <dbReference type="SAM" id="MobiDB-lite"/>
    </source>
</evidence>
<dbReference type="GO" id="GO:0006351">
    <property type="term" value="P:DNA-templated transcription"/>
    <property type="evidence" value="ECO:0007669"/>
    <property type="project" value="InterPro"/>
</dbReference>
<feature type="compositionally biased region" description="Polar residues" evidence="1">
    <location>
        <begin position="619"/>
        <end position="630"/>
    </location>
</feature>
<feature type="region of interest" description="Disordered" evidence="1">
    <location>
        <begin position="511"/>
        <end position="548"/>
    </location>
</feature>
<feature type="region of interest" description="Disordered" evidence="1">
    <location>
        <begin position="609"/>
        <end position="641"/>
    </location>
</feature>
<feature type="compositionally biased region" description="Polar residues" evidence="1">
    <location>
        <begin position="511"/>
        <end position="520"/>
    </location>
</feature>
<feature type="domain" description="TFIIS central" evidence="2">
    <location>
        <begin position="372"/>
        <end position="485"/>
    </location>
</feature>
<dbReference type="PROSITE" id="PS51321">
    <property type="entry name" value="TFIIS_CENTRAL"/>
    <property type="match status" value="1"/>
</dbReference>
<evidence type="ECO:0000259" key="2">
    <source>
        <dbReference type="PROSITE" id="PS51321"/>
    </source>
</evidence>
<evidence type="ECO:0000313" key="4">
    <source>
        <dbReference type="Proteomes" id="UP000826271"/>
    </source>
</evidence>
<name>A0AAV6WYF6_9LAMI</name>
<dbReference type="InterPro" id="IPR003618">
    <property type="entry name" value="TFIIS_cen_dom"/>
</dbReference>
<feature type="compositionally biased region" description="Basic and acidic residues" evidence="1">
    <location>
        <begin position="522"/>
        <end position="543"/>
    </location>
</feature>
<dbReference type="Proteomes" id="UP000826271">
    <property type="component" value="Unassembled WGS sequence"/>
</dbReference>
<dbReference type="SMART" id="SM00510">
    <property type="entry name" value="TFS2M"/>
    <property type="match status" value="1"/>
</dbReference>
<comment type="caution">
    <text evidence="3">The sequence shown here is derived from an EMBL/GenBank/DDBJ whole genome shotgun (WGS) entry which is preliminary data.</text>
</comment>
<feature type="compositionally biased region" description="Basic and acidic residues" evidence="1">
    <location>
        <begin position="631"/>
        <end position="641"/>
    </location>
</feature>
<dbReference type="EMBL" id="WHWC01000010">
    <property type="protein sequence ID" value="KAG8375516.1"/>
    <property type="molecule type" value="Genomic_DNA"/>
</dbReference>
<dbReference type="Gene3D" id="1.10.472.30">
    <property type="entry name" value="Transcription elongation factor S-II, central domain"/>
    <property type="match status" value="1"/>
</dbReference>
<dbReference type="SUPFAM" id="SSF46942">
    <property type="entry name" value="Elongation factor TFIIS domain 2"/>
    <property type="match status" value="1"/>
</dbReference>
<dbReference type="Pfam" id="PF07744">
    <property type="entry name" value="SPOC"/>
    <property type="match status" value="1"/>
</dbReference>
<organism evidence="3 4">
    <name type="scientific">Buddleja alternifolia</name>
    <dbReference type="NCBI Taxonomy" id="168488"/>
    <lineage>
        <taxon>Eukaryota</taxon>
        <taxon>Viridiplantae</taxon>
        <taxon>Streptophyta</taxon>
        <taxon>Embryophyta</taxon>
        <taxon>Tracheophyta</taxon>
        <taxon>Spermatophyta</taxon>
        <taxon>Magnoliopsida</taxon>
        <taxon>eudicotyledons</taxon>
        <taxon>Gunneridae</taxon>
        <taxon>Pentapetalae</taxon>
        <taxon>asterids</taxon>
        <taxon>lamiids</taxon>
        <taxon>Lamiales</taxon>
        <taxon>Scrophulariaceae</taxon>
        <taxon>Buddlejeae</taxon>
        <taxon>Buddleja</taxon>
    </lineage>
</organism>
<feature type="compositionally biased region" description="Polar residues" evidence="1">
    <location>
        <begin position="190"/>
        <end position="217"/>
    </location>
</feature>
<keyword evidence="4" id="KW-1185">Reference proteome</keyword>
<dbReference type="GO" id="GO:0005634">
    <property type="term" value="C:nucleus"/>
    <property type="evidence" value="ECO:0007669"/>
    <property type="project" value="TreeGrafter"/>
</dbReference>
<dbReference type="PANTHER" id="PTHR11477:SF20">
    <property type="entry name" value="SPOC DOMAIN _ TRANSCRIPTION ELONGATION FACTOR S-II PROTEIN"/>
    <property type="match status" value="1"/>
</dbReference>
<proteinExistence type="predicted"/>
<feature type="region of interest" description="Disordered" evidence="1">
    <location>
        <begin position="984"/>
        <end position="1005"/>
    </location>
</feature>
<evidence type="ECO:0000313" key="3">
    <source>
        <dbReference type="EMBL" id="KAG8375516.1"/>
    </source>
</evidence>
<dbReference type="InterPro" id="IPR012921">
    <property type="entry name" value="SPOC_C"/>
</dbReference>
<protein>
    <recommendedName>
        <fullName evidence="2">TFIIS central domain-containing protein</fullName>
    </recommendedName>
</protein>
<dbReference type="PANTHER" id="PTHR11477">
    <property type="entry name" value="TRANSCRIPTION FACTOR S-II ZINC FINGER DOMAIN-CONTAINING PROTEIN"/>
    <property type="match status" value="1"/>
</dbReference>
<dbReference type="CDD" id="cd21538">
    <property type="entry name" value="SPOC_TFIIS"/>
    <property type="match status" value="1"/>
</dbReference>
<feature type="region of interest" description="Disordered" evidence="1">
    <location>
        <begin position="827"/>
        <end position="849"/>
    </location>
</feature>
<dbReference type="AlphaFoldDB" id="A0AAV6WYF6"/>
<sequence length="1005" mass="111144">MSNDLVSQFPISDRQVVQMEHFSSSLDLPVSAMNMKMTSHVSSDAESNLFSVSKEHRGLVEPSSSNPLLTVPNNRMVHNESSGGSMSSSPMWMSNQQGQKDAFMLHNIAGEKTAYSVKRKAELGPQLTDSISQQSLLPNKRPALMKADVNSYGFLYPSAPQRKTAPAQSKLVSPGLQAQPLLNKKMVRNDSLSGKSASPRGQTAKKTVQIESTSKVQPESLEALRSKMRESLAAALALAFQNQEIASCSEKNQSATTTDHQMPLNAQVSESISSVGGQASISGSGEILPSNESSMVERTNDFQVFPAELPPNASSGQTFHEYQYTSILPDEEVPFSNNFFAKDDLLQGNGLSWAFNMDVQMRVGKEAQYAEKPKSVKEETQGHIEQEQVAILTPENLVFKIEAELFKLFGGVNKKYKEKGRSLLFNLKDRNNPELRERVMSSEISPERLCSMSAEELASKELSQWRMAKAEEMAQMVVLPEVDIRRFVRKTHKGEYQVEVQHDDGIAAEVSSGSSMLTQSKPKKEIEPHSPSEESLKDKENVARQESIAEDQDFLGSLIIPTDGTDLMQGMIVDDLKDVEFLPPIVSLDEFMESLNSEPPFENLAAEKTPISHGESPKPVNNSLASNRASDSPKDASSKQPDIIKKYQVDMSVKLSGSPAKDRVLPSVVSKVDYIWEGILQLTISSSVTVGGLFQSGEKTSTKEWPTSLEIKGRVRVDAFEKFLQQLPMSRTRAVMVLEFALTDKSSKNEVSDLSEAVDSYTVDERLGFAEPGPGIELYLCPPTPRMADMLNKHLSPKDRPQTDNNSIEKGLIGVVVWRRAHINNMISPNSSSHHKKQPFVSPPKSVHDSSHVNVNVFNKASHSNPQTEEDDDVPPGFGHVAAARVAKDDDDDDLPEFNFSQNLYNGVNMNQRPVDQVRELIQKYGQSGTNSSRGFGIKPVNVYDDDDIPEWTPQAYPVVHGHQPPVNIHSSNQHMVNLVTQQPPPRGIWSQPRGSPYGAGWRHH</sequence>
<reference evidence="3" key="1">
    <citation type="submission" date="2019-10" db="EMBL/GenBank/DDBJ databases">
        <authorList>
            <person name="Zhang R."/>
            <person name="Pan Y."/>
            <person name="Wang J."/>
            <person name="Ma R."/>
            <person name="Yu S."/>
        </authorList>
    </citation>
    <scope>NUCLEOTIDE SEQUENCE</scope>
    <source>
        <strain evidence="3">LA-IB0</strain>
        <tissue evidence="3">Leaf</tissue>
    </source>
</reference>
<gene>
    <name evidence="3" type="ORF">BUALT_Bualt10G0107900</name>
</gene>
<dbReference type="InterPro" id="IPR036575">
    <property type="entry name" value="TFIIS_cen_dom_sf"/>
</dbReference>
<dbReference type="Pfam" id="PF07500">
    <property type="entry name" value="TFIIS_M"/>
    <property type="match status" value="1"/>
</dbReference>
<feature type="region of interest" description="Disordered" evidence="1">
    <location>
        <begin position="184"/>
        <end position="219"/>
    </location>
</feature>
<accession>A0AAV6WYF6</accession>